<evidence type="ECO:0000313" key="2">
    <source>
        <dbReference type="Proteomes" id="UP000033423"/>
    </source>
</evidence>
<comment type="caution">
    <text evidence="1">The sequence shown here is derived from an EMBL/GenBank/DDBJ whole genome shotgun (WGS) entry which is preliminary data.</text>
</comment>
<gene>
    <name evidence="1" type="ORF">MBAV_001513</name>
</gene>
<dbReference type="Proteomes" id="UP000033423">
    <property type="component" value="Unassembled WGS sequence"/>
</dbReference>
<accession>A0A0F3GWN6</accession>
<name>A0A0F3GWN6_9BACT</name>
<evidence type="ECO:0000313" key="1">
    <source>
        <dbReference type="EMBL" id="KJU86290.1"/>
    </source>
</evidence>
<protein>
    <submittedName>
        <fullName evidence="1">Uncharacterized protein</fullName>
    </submittedName>
</protein>
<keyword evidence="2" id="KW-1185">Reference proteome</keyword>
<dbReference type="PATRIC" id="fig|29290.4.peg.2004"/>
<dbReference type="EMBL" id="LACI01000660">
    <property type="protein sequence ID" value="KJU86290.1"/>
    <property type="molecule type" value="Genomic_DNA"/>
</dbReference>
<organism evidence="1 2">
    <name type="scientific">Candidatus Magnetobacterium bavaricum</name>
    <dbReference type="NCBI Taxonomy" id="29290"/>
    <lineage>
        <taxon>Bacteria</taxon>
        <taxon>Pseudomonadati</taxon>
        <taxon>Nitrospirota</taxon>
        <taxon>Thermodesulfovibrionia</taxon>
        <taxon>Thermodesulfovibrionales</taxon>
        <taxon>Candidatus Magnetobacteriaceae</taxon>
        <taxon>Candidatus Magnetobacterium</taxon>
    </lineage>
</organism>
<sequence length="106" mass="12565">MLKVRVFLCFLTLEVFLLTALYLHCQSMVGLRQREIYDKRQLVRELALTDLALFTEARYTRHLSQADLFTPFQDFPSSFDHFPAGSIVPPYQYLKEKKSNIQHPRR</sequence>
<proteinExistence type="predicted"/>
<dbReference type="AlphaFoldDB" id="A0A0F3GWN6"/>
<reference evidence="1 2" key="1">
    <citation type="submission" date="2015-02" db="EMBL/GenBank/DDBJ databases">
        <title>Single-cell genomics of uncultivated deep-branching MTB reveals a conserved set of magnetosome genes.</title>
        <authorList>
            <person name="Kolinko S."/>
            <person name="Richter M."/>
            <person name="Glockner F.O."/>
            <person name="Brachmann A."/>
            <person name="Schuler D."/>
        </authorList>
    </citation>
    <scope>NUCLEOTIDE SEQUENCE [LARGE SCALE GENOMIC DNA]</scope>
    <source>
        <strain evidence="1">TM-1</strain>
    </source>
</reference>